<feature type="binding site" evidence="5 7">
    <location>
        <position position="141"/>
    </location>
    <ligand>
        <name>substrate</name>
    </ligand>
</feature>
<dbReference type="Gene3D" id="2.40.37.10">
    <property type="entry name" value="Lyase, Ornithine Decarboxylase, Chain A, domain 1"/>
    <property type="match status" value="1"/>
</dbReference>
<dbReference type="GO" id="GO:0030632">
    <property type="term" value="P:D-alanine biosynthetic process"/>
    <property type="evidence" value="ECO:0007669"/>
    <property type="project" value="UniProtKB-UniRule"/>
</dbReference>
<keyword evidence="3 5" id="KW-0663">Pyridoxal phosphate</keyword>
<evidence type="ECO:0000313" key="10">
    <source>
        <dbReference type="Proteomes" id="UP000886812"/>
    </source>
</evidence>
<dbReference type="PANTHER" id="PTHR30511:SF0">
    <property type="entry name" value="ALANINE RACEMASE, CATABOLIC-RELATED"/>
    <property type="match status" value="1"/>
</dbReference>
<comment type="similarity">
    <text evidence="5">Belongs to the alanine racemase family.</text>
</comment>
<organism evidence="9 10">
    <name type="scientific">Candidatus Spyradosoma merdigallinarum</name>
    <dbReference type="NCBI Taxonomy" id="2840950"/>
    <lineage>
        <taxon>Bacteria</taxon>
        <taxon>Pseudomonadati</taxon>
        <taxon>Verrucomicrobiota</taxon>
        <taxon>Opitutia</taxon>
        <taxon>Opitutia incertae sedis</taxon>
        <taxon>Candidatus Spyradosoma</taxon>
    </lineage>
</organism>
<dbReference type="GO" id="GO:0008784">
    <property type="term" value="F:alanine racemase activity"/>
    <property type="evidence" value="ECO:0007669"/>
    <property type="project" value="UniProtKB-UniRule"/>
</dbReference>
<evidence type="ECO:0000256" key="4">
    <source>
        <dbReference type="ARBA" id="ARBA00023235"/>
    </source>
</evidence>
<comment type="catalytic activity">
    <reaction evidence="1 5">
        <text>L-alanine = D-alanine</text>
        <dbReference type="Rhea" id="RHEA:20249"/>
        <dbReference type="ChEBI" id="CHEBI:57416"/>
        <dbReference type="ChEBI" id="CHEBI:57972"/>
        <dbReference type="EC" id="5.1.1.1"/>
    </reaction>
</comment>
<dbReference type="EC" id="5.1.1.1" evidence="5"/>
<dbReference type="Pfam" id="PF01168">
    <property type="entry name" value="Ala_racemase_N"/>
    <property type="match status" value="1"/>
</dbReference>
<dbReference type="InterPro" id="IPR029066">
    <property type="entry name" value="PLP-binding_barrel"/>
</dbReference>
<evidence type="ECO:0000256" key="2">
    <source>
        <dbReference type="ARBA" id="ARBA00001933"/>
    </source>
</evidence>
<evidence type="ECO:0000256" key="1">
    <source>
        <dbReference type="ARBA" id="ARBA00000316"/>
    </source>
</evidence>
<evidence type="ECO:0000256" key="5">
    <source>
        <dbReference type="HAMAP-Rule" id="MF_01201"/>
    </source>
</evidence>
<feature type="active site" description="Proton acceptor; specific for D-alanine" evidence="5">
    <location>
        <position position="43"/>
    </location>
</feature>
<accession>A0A9D1T0S0</accession>
<dbReference type="InterPro" id="IPR020622">
    <property type="entry name" value="Ala_racemase_pyridoxalP-BS"/>
</dbReference>
<gene>
    <name evidence="9" type="primary">alr</name>
    <name evidence="9" type="ORF">IAC75_02845</name>
</gene>
<evidence type="ECO:0000256" key="6">
    <source>
        <dbReference type="PIRSR" id="PIRSR600821-50"/>
    </source>
</evidence>
<dbReference type="AlphaFoldDB" id="A0A9D1T0S0"/>
<dbReference type="SMART" id="SM01005">
    <property type="entry name" value="Ala_racemase_C"/>
    <property type="match status" value="1"/>
</dbReference>
<dbReference type="GO" id="GO:0005829">
    <property type="term" value="C:cytosol"/>
    <property type="evidence" value="ECO:0007669"/>
    <property type="project" value="TreeGrafter"/>
</dbReference>
<keyword evidence="4 5" id="KW-0413">Isomerase</keyword>
<dbReference type="InterPro" id="IPR011079">
    <property type="entry name" value="Ala_racemase_C"/>
</dbReference>
<comment type="function">
    <text evidence="5">Catalyzes the interconversion of L-alanine and D-alanine. May also act on other amino acids.</text>
</comment>
<feature type="domain" description="Alanine racemase C-terminal" evidence="8">
    <location>
        <begin position="250"/>
        <end position="378"/>
    </location>
</feature>
<proteinExistence type="inferred from homology"/>
<dbReference type="Gene3D" id="3.20.20.10">
    <property type="entry name" value="Alanine racemase"/>
    <property type="match status" value="1"/>
</dbReference>
<dbReference type="InterPro" id="IPR001608">
    <property type="entry name" value="Ala_racemase_N"/>
</dbReference>
<dbReference type="InterPro" id="IPR009006">
    <property type="entry name" value="Ala_racemase/Decarboxylase_C"/>
</dbReference>
<feature type="binding site" evidence="5 7">
    <location>
        <position position="319"/>
    </location>
    <ligand>
        <name>substrate</name>
    </ligand>
</feature>
<evidence type="ECO:0000256" key="3">
    <source>
        <dbReference type="ARBA" id="ARBA00022898"/>
    </source>
</evidence>
<dbReference type="FunFam" id="3.20.20.10:FF:000002">
    <property type="entry name" value="Alanine racemase"/>
    <property type="match status" value="1"/>
</dbReference>
<comment type="caution">
    <text evidence="9">The sequence shown here is derived from an EMBL/GenBank/DDBJ whole genome shotgun (WGS) entry which is preliminary data.</text>
</comment>
<feature type="modified residue" description="N6-(pyridoxal phosphate)lysine" evidence="5 6">
    <location>
        <position position="43"/>
    </location>
</feature>
<dbReference type="HAMAP" id="MF_01201">
    <property type="entry name" value="Ala_racemase"/>
    <property type="match status" value="1"/>
</dbReference>
<comment type="pathway">
    <text evidence="5">Amino-acid biosynthesis; D-alanine biosynthesis; D-alanine from L-alanine: step 1/1.</text>
</comment>
<dbReference type="NCBIfam" id="TIGR00492">
    <property type="entry name" value="alr"/>
    <property type="match status" value="1"/>
</dbReference>
<reference evidence="9" key="2">
    <citation type="journal article" date="2021" name="PeerJ">
        <title>Extensive microbial diversity within the chicken gut microbiome revealed by metagenomics and culture.</title>
        <authorList>
            <person name="Gilroy R."/>
            <person name="Ravi A."/>
            <person name="Getino M."/>
            <person name="Pursley I."/>
            <person name="Horton D.L."/>
            <person name="Alikhan N.F."/>
            <person name="Baker D."/>
            <person name="Gharbi K."/>
            <person name="Hall N."/>
            <person name="Watson M."/>
            <person name="Adriaenssens E.M."/>
            <person name="Foster-Nyarko E."/>
            <person name="Jarju S."/>
            <person name="Secka A."/>
            <person name="Antonio M."/>
            <person name="Oren A."/>
            <person name="Chaudhuri R.R."/>
            <person name="La Ragione R."/>
            <person name="Hildebrand F."/>
            <person name="Pallen M.J."/>
        </authorList>
    </citation>
    <scope>NUCLEOTIDE SEQUENCE</scope>
    <source>
        <strain evidence="9">10669</strain>
    </source>
</reference>
<dbReference type="InterPro" id="IPR000821">
    <property type="entry name" value="Ala_racemase"/>
</dbReference>
<dbReference type="PROSITE" id="PS00395">
    <property type="entry name" value="ALANINE_RACEMASE"/>
    <property type="match status" value="1"/>
</dbReference>
<evidence type="ECO:0000256" key="7">
    <source>
        <dbReference type="PIRSR" id="PIRSR600821-52"/>
    </source>
</evidence>
<protein>
    <recommendedName>
        <fullName evidence="5">Alanine racemase</fullName>
        <ecNumber evidence="5">5.1.1.1</ecNumber>
    </recommendedName>
</protein>
<dbReference type="Pfam" id="PF00842">
    <property type="entry name" value="Ala_racemase_C"/>
    <property type="match status" value="1"/>
</dbReference>
<dbReference type="PANTHER" id="PTHR30511">
    <property type="entry name" value="ALANINE RACEMASE"/>
    <property type="match status" value="1"/>
</dbReference>
<comment type="cofactor">
    <cofactor evidence="2 5 6">
        <name>pyridoxal 5'-phosphate</name>
        <dbReference type="ChEBI" id="CHEBI:597326"/>
    </cofactor>
</comment>
<evidence type="ECO:0000313" key="9">
    <source>
        <dbReference type="EMBL" id="HIV04073.1"/>
    </source>
</evidence>
<dbReference type="GO" id="GO:0030170">
    <property type="term" value="F:pyridoxal phosphate binding"/>
    <property type="evidence" value="ECO:0007669"/>
    <property type="project" value="UniProtKB-UniRule"/>
</dbReference>
<dbReference type="EMBL" id="DVOG01000074">
    <property type="protein sequence ID" value="HIV04073.1"/>
    <property type="molecule type" value="Genomic_DNA"/>
</dbReference>
<dbReference type="PRINTS" id="PR00992">
    <property type="entry name" value="ALARACEMASE"/>
</dbReference>
<feature type="active site" description="Proton acceptor; specific for L-alanine" evidence="5">
    <location>
        <position position="271"/>
    </location>
</feature>
<evidence type="ECO:0000259" key="8">
    <source>
        <dbReference type="SMART" id="SM01005"/>
    </source>
</evidence>
<dbReference type="SUPFAM" id="SSF51419">
    <property type="entry name" value="PLP-binding barrel"/>
    <property type="match status" value="1"/>
</dbReference>
<dbReference type="CDD" id="cd00430">
    <property type="entry name" value="PLPDE_III_AR"/>
    <property type="match status" value="1"/>
</dbReference>
<sequence>MPTDHSTPFPRAWAEIDLPAFERNIGKIKASLPPRIRYIAVVKADAYGHGAMHIVERLLQCGVDSFAVANAREGADVRYVAPQAEIAILGPTLPEEIPSAIAEGLTVAVSNAGEIRALAAAAEKMETRARVNVAVDTGMGRMGVWHENAAELFRAAATEKALDWRGVFTHFSSADTSPEYTALQRARFVAALEAIPPRLRERLTIHADNSAGLETFSREHPFNAVRAGILQYGWKPAPGSLFEKISPEPVLSFRSRVGLTKTLPAGTPVSYNRTFTLRKDARIAVITAGYGDGIPTAASNRAEILVRGKRVPVIGRVTMDQTIVDASALPELAVGETATLIGADGAERIGIEEFCARSDCIPWEALVSITKRVPRVYRGLRIQ</sequence>
<dbReference type="SUPFAM" id="SSF50621">
    <property type="entry name" value="Alanine racemase C-terminal domain-like"/>
    <property type="match status" value="1"/>
</dbReference>
<name>A0A9D1T0S0_9BACT</name>
<dbReference type="Proteomes" id="UP000886812">
    <property type="component" value="Unassembled WGS sequence"/>
</dbReference>
<reference evidence="9" key="1">
    <citation type="submission" date="2020-10" db="EMBL/GenBank/DDBJ databases">
        <authorList>
            <person name="Gilroy R."/>
        </authorList>
    </citation>
    <scope>NUCLEOTIDE SEQUENCE</scope>
    <source>
        <strain evidence="9">10669</strain>
    </source>
</reference>